<dbReference type="InterPro" id="IPR036271">
    <property type="entry name" value="Tet_transcr_reg_TetR-rel_C_sf"/>
</dbReference>
<dbReference type="EMBL" id="NAPY01000010">
    <property type="protein sequence ID" value="MUL36326.1"/>
    <property type="molecule type" value="Genomic_DNA"/>
</dbReference>
<dbReference type="InterPro" id="IPR009057">
    <property type="entry name" value="Homeodomain-like_sf"/>
</dbReference>
<dbReference type="SUPFAM" id="SSF46689">
    <property type="entry name" value="Homeodomain-like"/>
    <property type="match status" value="1"/>
</dbReference>
<keyword evidence="1" id="KW-0805">Transcription regulation</keyword>
<feature type="domain" description="HTH tetR-type" evidence="5">
    <location>
        <begin position="4"/>
        <end position="64"/>
    </location>
</feature>
<dbReference type="GO" id="GO:0003677">
    <property type="term" value="F:DNA binding"/>
    <property type="evidence" value="ECO:0007669"/>
    <property type="project" value="UniProtKB-UniRule"/>
</dbReference>
<protein>
    <submittedName>
        <fullName evidence="6">TetR family transcriptional regulator</fullName>
    </submittedName>
</protein>
<dbReference type="AlphaFoldDB" id="A0A6N8FWJ8"/>
<comment type="caution">
    <text evidence="6">The sequence shown here is derived from an EMBL/GenBank/DDBJ whole genome shotgun (WGS) entry which is preliminary data.</text>
</comment>
<evidence type="ECO:0000256" key="4">
    <source>
        <dbReference type="PROSITE-ProRule" id="PRU00335"/>
    </source>
</evidence>
<dbReference type="PRINTS" id="PR00455">
    <property type="entry name" value="HTHTETR"/>
</dbReference>
<dbReference type="InterPro" id="IPR011075">
    <property type="entry name" value="TetR_C"/>
</dbReference>
<feature type="DNA-binding region" description="H-T-H motif" evidence="4">
    <location>
        <begin position="27"/>
        <end position="46"/>
    </location>
</feature>
<dbReference type="InterPro" id="IPR001647">
    <property type="entry name" value="HTH_TetR"/>
</dbReference>
<name>A0A6N8FWJ8_9CHRO</name>
<dbReference type="PANTHER" id="PTHR47506:SF6">
    <property type="entry name" value="HTH-TYPE TRANSCRIPTIONAL REPRESSOR NEMR"/>
    <property type="match status" value="1"/>
</dbReference>
<dbReference type="Proteomes" id="UP000441797">
    <property type="component" value="Unassembled WGS sequence"/>
</dbReference>
<evidence type="ECO:0000256" key="2">
    <source>
        <dbReference type="ARBA" id="ARBA00023125"/>
    </source>
</evidence>
<evidence type="ECO:0000256" key="1">
    <source>
        <dbReference type="ARBA" id="ARBA00023015"/>
    </source>
</evidence>
<accession>A0A6N8FWJ8</accession>
<dbReference type="OrthoDB" id="116240at2"/>
<evidence type="ECO:0000313" key="7">
    <source>
        <dbReference type="Proteomes" id="UP000441797"/>
    </source>
</evidence>
<evidence type="ECO:0000256" key="3">
    <source>
        <dbReference type="ARBA" id="ARBA00023163"/>
    </source>
</evidence>
<dbReference type="PANTHER" id="PTHR47506">
    <property type="entry name" value="TRANSCRIPTIONAL REGULATORY PROTEIN"/>
    <property type="match status" value="1"/>
</dbReference>
<dbReference type="PROSITE" id="PS50977">
    <property type="entry name" value="HTH_TETR_2"/>
    <property type="match status" value="1"/>
</dbReference>
<proteinExistence type="predicted"/>
<keyword evidence="7" id="KW-1185">Reference proteome</keyword>
<sequence length="194" mass="22308">MGKDTTKIALLKTGARFLKEKGYNNTGIQEVLQATGVPKGSFYYYFKSKEDFGLEIIENDACEHNRVLNKYLKDETLSPLTRLRRYFEVKYEEFASLQCREGCLLGNLGQELADQNERFRLRLEEIFAAWRNCYIDCLQQAQAVGEISSYLDVPVLADFCLNSWEGALQQMKVTKSPVPLQTFMTVMFDVVLQP</sequence>
<evidence type="ECO:0000259" key="5">
    <source>
        <dbReference type="PROSITE" id="PS50977"/>
    </source>
</evidence>
<organism evidence="6 7">
    <name type="scientific">Gloeocapsopsis dulcis AAB1 = 1H9</name>
    <dbReference type="NCBI Taxonomy" id="1433147"/>
    <lineage>
        <taxon>Bacteria</taxon>
        <taxon>Bacillati</taxon>
        <taxon>Cyanobacteriota</taxon>
        <taxon>Cyanophyceae</taxon>
        <taxon>Oscillatoriophycideae</taxon>
        <taxon>Chroococcales</taxon>
        <taxon>Chroococcaceae</taxon>
        <taxon>Gloeocapsopsis</taxon>
        <taxon>Gloeocapsopsis dulcis</taxon>
    </lineage>
</organism>
<gene>
    <name evidence="6" type="ORF">BWI75_08190</name>
</gene>
<keyword evidence="3" id="KW-0804">Transcription</keyword>
<keyword evidence="2 4" id="KW-0238">DNA-binding</keyword>
<dbReference type="SUPFAM" id="SSF48498">
    <property type="entry name" value="Tetracyclin repressor-like, C-terminal domain"/>
    <property type="match status" value="1"/>
</dbReference>
<dbReference type="Pfam" id="PF16925">
    <property type="entry name" value="TetR_C_13"/>
    <property type="match status" value="1"/>
</dbReference>
<dbReference type="Pfam" id="PF00440">
    <property type="entry name" value="TetR_N"/>
    <property type="match status" value="1"/>
</dbReference>
<dbReference type="RefSeq" id="WP_105221042.1">
    <property type="nucleotide sequence ID" value="NZ_CAWNSU010000081.1"/>
</dbReference>
<evidence type="ECO:0000313" key="6">
    <source>
        <dbReference type="EMBL" id="MUL36326.1"/>
    </source>
</evidence>
<dbReference type="Gene3D" id="1.10.357.10">
    <property type="entry name" value="Tetracycline Repressor, domain 2"/>
    <property type="match status" value="1"/>
</dbReference>
<reference evidence="6 7" key="1">
    <citation type="journal article" date="2019" name="Front. Microbiol.">
        <title>Genomic Features for Desiccation Tolerance and Sugar Biosynthesis in the Extremophile Gloeocapsopsis sp. UTEX B3054.</title>
        <authorList>
            <person name="Urrejola C."/>
            <person name="Alcorta J."/>
            <person name="Salas L."/>
            <person name="Vasquez M."/>
            <person name="Polz M.F."/>
            <person name="Vicuna R."/>
            <person name="Diez B."/>
        </authorList>
    </citation>
    <scope>NUCLEOTIDE SEQUENCE [LARGE SCALE GENOMIC DNA]</scope>
    <source>
        <strain evidence="6 7">1H9</strain>
    </source>
</reference>